<evidence type="ECO:0000313" key="1">
    <source>
        <dbReference type="EMBL" id="KAJ3657211.1"/>
    </source>
</evidence>
<proteinExistence type="predicted"/>
<comment type="caution">
    <text evidence="1">The sequence shown here is derived from an EMBL/GenBank/DDBJ whole genome shotgun (WGS) entry which is preliminary data.</text>
</comment>
<reference evidence="1" key="1">
    <citation type="journal article" date="2023" name="G3 (Bethesda)">
        <title>Whole genome assemblies of Zophobas morio and Tenebrio molitor.</title>
        <authorList>
            <person name="Kaur S."/>
            <person name="Stinson S.A."/>
            <person name="diCenzo G.C."/>
        </authorList>
    </citation>
    <scope>NUCLEOTIDE SEQUENCE</scope>
    <source>
        <strain evidence="1">QUZm001</strain>
    </source>
</reference>
<dbReference type="Proteomes" id="UP001168821">
    <property type="component" value="Unassembled WGS sequence"/>
</dbReference>
<dbReference type="AlphaFoldDB" id="A0AA38IKW8"/>
<protein>
    <submittedName>
        <fullName evidence="1">Uncharacterized protein</fullName>
    </submittedName>
</protein>
<evidence type="ECO:0000313" key="2">
    <source>
        <dbReference type="Proteomes" id="UP001168821"/>
    </source>
</evidence>
<accession>A0AA38IKW8</accession>
<gene>
    <name evidence="1" type="ORF">Zmor_016229</name>
</gene>
<organism evidence="1 2">
    <name type="scientific">Zophobas morio</name>
    <dbReference type="NCBI Taxonomy" id="2755281"/>
    <lineage>
        <taxon>Eukaryota</taxon>
        <taxon>Metazoa</taxon>
        <taxon>Ecdysozoa</taxon>
        <taxon>Arthropoda</taxon>
        <taxon>Hexapoda</taxon>
        <taxon>Insecta</taxon>
        <taxon>Pterygota</taxon>
        <taxon>Neoptera</taxon>
        <taxon>Endopterygota</taxon>
        <taxon>Coleoptera</taxon>
        <taxon>Polyphaga</taxon>
        <taxon>Cucujiformia</taxon>
        <taxon>Tenebrionidae</taxon>
        <taxon>Zophobas</taxon>
    </lineage>
</organism>
<dbReference type="EMBL" id="JALNTZ010000004">
    <property type="protein sequence ID" value="KAJ3657211.1"/>
    <property type="molecule type" value="Genomic_DNA"/>
</dbReference>
<sequence length="102" mass="12423">MIPELAQLRNYFEEVWIGKCEKKNNKEPLFEHSLWSCHALLEEQGYQHMKLDHQFAGYKEPETKRYKDKNERLANVVKQFTQEWNETEDYCMQVLHQIAYNL</sequence>
<name>A0AA38IKW8_9CUCU</name>
<keyword evidence="2" id="KW-1185">Reference proteome</keyword>